<feature type="chain" id="PRO_5015042087" evidence="5">
    <location>
        <begin position="18"/>
        <end position="397"/>
    </location>
</feature>
<dbReference type="InterPro" id="IPR001611">
    <property type="entry name" value="Leu-rich_rpt"/>
</dbReference>
<evidence type="ECO:0000256" key="4">
    <source>
        <dbReference type="SAM" id="Phobius"/>
    </source>
</evidence>
<name>A0A0K8SMD6_LYGHE</name>
<keyword evidence="1" id="KW-0433">Leucine-rich repeat</keyword>
<dbReference type="SMART" id="SM00369">
    <property type="entry name" value="LRR_TYP"/>
    <property type="match status" value="3"/>
</dbReference>
<protein>
    <submittedName>
        <fullName evidence="6">Uncharacterized protein</fullName>
    </submittedName>
</protein>
<dbReference type="Gene3D" id="3.80.10.10">
    <property type="entry name" value="Ribonuclease Inhibitor"/>
    <property type="match status" value="2"/>
</dbReference>
<reference evidence="6" key="1">
    <citation type="submission" date="2014-09" db="EMBL/GenBank/DDBJ databases">
        <authorList>
            <person name="Magalhaes I.L.F."/>
            <person name="Oliveira U."/>
            <person name="Santos F.R."/>
            <person name="Vidigal T.H.D.A."/>
            <person name="Brescovit A.D."/>
            <person name="Santos A.J."/>
        </authorList>
    </citation>
    <scope>NUCLEOTIDE SEQUENCE</scope>
</reference>
<evidence type="ECO:0000256" key="3">
    <source>
        <dbReference type="ARBA" id="ARBA00022737"/>
    </source>
</evidence>
<dbReference type="PROSITE" id="PS51450">
    <property type="entry name" value="LRR"/>
    <property type="match status" value="1"/>
</dbReference>
<keyword evidence="4" id="KW-0812">Transmembrane</keyword>
<keyword evidence="4" id="KW-1133">Transmembrane helix</keyword>
<dbReference type="PANTHER" id="PTHR24369">
    <property type="entry name" value="ANTIGEN BSP, PUTATIVE-RELATED"/>
    <property type="match status" value="1"/>
</dbReference>
<dbReference type="AlphaFoldDB" id="A0A0K8SMD6"/>
<feature type="transmembrane region" description="Helical" evidence="4">
    <location>
        <begin position="346"/>
        <end position="366"/>
    </location>
</feature>
<keyword evidence="2 5" id="KW-0732">Signal</keyword>
<proteinExistence type="predicted"/>
<dbReference type="PANTHER" id="PTHR24369:SF210">
    <property type="entry name" value="CHAOPTIN-RELATED"/>
    <property type="match status" value="1"/>
</dbReference>
<keyword evidence="3" id="KW-0677">Repeat</keyword>
<evidence type="ECO:0000256" key="1">
    <source>
        <dbReference type="ARBA" id="ARBA00022614"/>
    </source>
</evidence>
<evidence type="ECO:0000256" key="2">
    <source>
        <dbReference type="ARBA" id="ARBA00022729"/>
    </source>
</evidence>
<dbReference type="Pfam" id="PF13855">
    <property type="entry name" value="LRR_8"/>
    <property type="match status" value="2"/>
</dbReference>
<dbReference type="EMBL" id="GBRD01011865">
    <property type="protein sequence ID" value="JAG53959.1"/>
    <property type="molecule type" value="Transcribed_RNA"/>
</dbReference>
<feature type="signal peptide" evidence="5">
    <location>
        <begin position="1"/>
        <end position="17"/>
    </location>
</feature>
<dbReference type="InterPro" id="IPR032675">
    <property type="entry name" value="LRR_dom_sf"/>
</dbReference>
<sequence length="397" mass="45271">MCFSVWLFLAFFARASADICSVIHYSANKWDVDCADKNLTVLPDFSDKPVVVLDLRNTSLTSNITFKGWNHLKYVDLSFNNLYDLRSDTFGGFDELETLNVSYCSLQIISGLQDKGKTLIKLLDLSGNNRLPPKPDFLPTLNTSLARGMQSLYINDMGITNFPPQFFISAVSLLRLHMRDNLLLELPIFPLNLRSLDISNNSIAVLRDNPFKMCTNLVTLVVQNSPELIEVDVDAFKYLLNLTVLSLKGNRKLDHLPNGVFSHNDNLREVSLAECNFKTLSPYFEPKFLGLKQVELYGNPWECNPSIQWFLALNSSSTALSSVRCENGLPYVQYFGHVKQTLMRNVMILLVVMTLSFFVIGGWYIYDLEKRRRTANPYWRLGRKNPMTDPVYISTIV</sequence>
<keyword evidence="4" id="KW-0472">Membrane</keyword>
<dbReference type="GO" id="GO:0005886">
    <property type="term" value="C:plasma membrane"/>
    <property type="evidence" value="ECO:0007669"/>
    <property type="project" value="TreeGrafter"/>
</dbReference>
<dbReference type="SUPFAM" id="SSF52058">
    <property type="entry name" value="L domain-like"/>
    <property type="match status" value="1"/>
</dbReference>
<evidence type="ECO:0000256" key="5">
    <source>
        <dbReference type="SAM" id="SignalP"/>
    </source>
</evidence>
<dbReference type="EMBL" id="GBRD01011863">
    <property type="protein sequence ID" value="JAG53961.1"/>
    <property type="molecule type" value="Transcribed_RNA"/>
</dbReference>
<dbReference type="EMBL" id="GBRD01011864">
    <property type="protein sequence ID" value="JAG53960.1"/>
    <property type="molecule type" value="Transcribed_RNA"/>
</dbReference>
<dbReference type="InterPro" id="IPR003591">
    <property type="entry name" value="Leu-rich_rpt_typical-subtyp"/>
</dbReference>
<dbReference type="Pfam" id="PF00560">
    <property type="entry name" value="LRR_1"/>
    <property type="match status" value="1"/>
</dbReference>
<accession>A0A0K8SMD6</accession>
<dbReference type="EMBL" id="GBRD01011866">
    <property type="protein sequence ID" value="JAG53958.1"/>
    <property type="molecule type" value="Transcribed_RNA"/>
</dbReference>
<organism evidence="6">
    <name type="scientific">Lygus hesperus</name>
    <name type="common">Western plant bug</name>
    <dbReference type="NCBI Taxonomy" id="30085"/>
    <lineage>
        <taxon>Eukaryota</taxon>
        <taxon>Metazoa</taxon>
        <taxon>Ecdysozoa</taxon>
        <taxon>Arthropoda</taxon>
        <taxon>Hexapoda</taxon>
        <taxon>Insecta</taxon>
        <taxon>Pterygota</taxon>
        <taxon>Neoptera</taxon>
        <taxon>Paraneoptera</taxon>
        <taxon>Hemiptera</taxon>
        <taxon>Heteroptera</taxon>
        <taxon>Panheteroptera</taxon>
        <taxon>Cimicomorpha</taxon>
        <taxon>Miridae</taxon>
        <taxon>Mirini</taxon>
        <taxon>Lygus</taxon>
    </lineage>
</organism>
<evidence type="ECO:0000313" key="6">
    <source>
        <dbReference type="EMBL" id="JAG53960.1"/>
    </source>
</evidence>
<dbReference type="InterPro" id="IPR050541">
    <property type="entry name" value="LRR_TM_domain-containing"/>
</dbReference>